<organism evidence="3 4">
    <name type="scientific">Pedobacter cryophilus</name>
    <dbReference type="NCBI Taxonomy" id="2571271"/>
    <lineage>
        <taxon>Bacteria</taxon>
        <taxon>Pseudomonadati</taxon>
        <taxon>Bacteroidota</taxon>
        <taxon>Sphingobacteriia</taxon>
        <taxon>Sphingobacteriales</taxon>
        <taxon>Sphingobacteriaceae</taxon>
        <taxon>Pedobacter</taxon>
    </lineage>
</organism>
<feature type="transmembrane region" description="Helical" evidence="1">
    <location>
        <begin position="163"/>
        <end position="181"/>
    </location>
</feature>
<proteinExistence type="predicted"/>
<evidence type="ECO:0000256" key="1">
    <source>
        <dbReference type="SAM" id="Phobius"/>
    </source>
</evidence>
<feature type="domain" description="Acyltransferase 3" evidence="2">
    <location>
        <begin position="7"/>
        <end position="332"/>
    </location>
</feature>
<evidence type="ECO:0000313" key="3">
    <source>
        <dbReference type="EMBL" id="TKB98824.1"/>
    </source>
</evidence>
<gene>
    <name evidence="3" type="ORF">FA046_06835</name>
</gene>
<protein>
    <submittedName>
        <fullName evidence="3">Acyltransferase</fullName>
    </submittedName>
</protein>
<evidence type="ECO:0000259" key="2">
    <source>
        <dbReference type="Pfam" id="PF01757"/>
    </source>
</evidence>
<keyword evidence="4" id="KW-1185">Reference proteome</keyword>
<keyword evidence="3" id="KW-0012">Acyltransferase</keyword>
<reference evidence="3 4" key="1">
    <citation type="submission" date="2019-04" db="EMBL/GenBank/DDBJ databases">
        <title>Pedobacter sp. AR-3-17 sp. nov., isolated from Arctic soil.</title>
        <authorList>
            <person name="Dahal R.H."/>
            <person name="Kim D.-U."/>
        </authorList>
    </citation>
    <scope>NUCLEOTIDE SEQUENCE [LARGE SCALE GENOMIC DNA]</scope>
    <source>
        <strain evidence="3 4">AR-3-17</strain>
    </source>
</reference>
<feature type="transmembrane region" description="Helical" evidence="1">
    <location>
        <begin position="209"/>
        <end position="227"/>
    </location>
</feature>
<name>A0A4U1C1H5_9SPHI</name>
<sequence>MSVKEIKSLTGIRGLAALYVIVFHWYAEISHFHLTELNSYFKRFLGHGYLAVDLFFVLSGFVLCLSSYKLFQQFDFKNYQSFMYKRFVRIFPLYICITLLFFFMFNDKLSKLLVNLTLFQGLTFKYNNSIIPPGWSLTNEWIIYFLFPFMFYLVLRIVKKPWVLILSALLILILLSSVRSYDFNWSNYSFLRKVEGFHPVISFSRGPASLLRTLADYLLGIFVFLMYQRGAQIKYFKYLILVLFVALCFSKTDILIIMLIPFIILHLTKSNVASNLLSHKTVYFIGLISYSLYVNHYLFIKTYKQASSLLGVNHCLFSFCYVIVGTIIMSIITYYSIEKPAINLFRRFKTKETVRV</sequence>
<keyword evidence="1" id="KW-0812">Transmembrane</keyword>
<dbReference type="EMBL" id="SWBP01000002">
    <property type="protein sequence ID" value="TKB98824.1"/>
    <property type="molecule type" value="Genomic_DNA"/>
</dbReference>
<accession>A0A4U1C1H5</accession>
<dbReference type="GO" id="GO:0016020">
    <property type="term" value="C:membrane"/>
    <property type="evidence" value="ECO:0007669"/>
    <property type="project" value="TreeGrafter"/>
</dbReference>
<dbReference type="OrthoDB" id="9796461at2"/>
<dbReference type="RefSeq" id="WP_136825638.1">
    <property type="nucleotide sequence ID" value="NZ_SWBP01000002.1"/>
</dbReference>
<feature type="transmembrane region" description="Helical" evidence="1">
    <location>
        <begin position="312"/>
        <end position="337"/>
    </location>
</feature>
<feature type="transmembrane region" description="Helical" evidence="1">
    <location>
        <begin position="12"/>
        <end position="27"/>
    </location>
</feature>
<feature type="transmembrane region" description="Helical" evidence="1">
    <location>
        <begin position="87"/>
        <end position="105"/>
    </location>
</feature>
<dbReference type="GO" id="GO:0000271">
    <property type="term" value="P:polysaccharide biosynthetic process"/>
    <property type="evidence" value="ECO:0007669"/>
    <property type="project" value="TreeGrafter"/>
</dbReference>
<evidence type="ECO:0000313" key="4">
    <source>
        <dbReference type="Proteomes" id="UP000308181"/>
    </source>
</evidence>
<feature type="transmembrane region" description="Helical" evidence="1">
    <location>
        <begin position="239"/>
        <end position="262"/>
    </location>
</feature>
<dbReference type="Pfam" id="PF01757">
    <property type="entry name" value="Acyl_transf_3"/>
    <property type="match status" value="1"/>
</dbReference>
<dbReference type="Proteomes" id="UP000308181">
    <property type="component" value="Unassembled WGS sequence"/>
</dbReference>
<dbReference type="PANTHER" id="PTHR23028">
    <property type="entry name" value="ACETYLTRANSFERASE"/>
    <property type="match status" value="1"/>
</dbReference>
<dbReference type="AlphaFoldDB" id="A0A4U1C1H5"/>
<keyword evidence="3" id="KW-0808">Transferase</keyword>
<feature type="transmembrane region" description="Helical" evidence="1">
    <location>
        <begin position="282"/>
        <end position="300"/>
    </location>
</feature>
<keyword evidence="1" id="KW-1133">Transmembrane helix</keyword>
<comment type="caution">
    <text evidence="3">The sequence shown here is derived from an EMBL/GenBank/DDBJ whole genome shotgun (WGS) entry which is preliminary data.</text>
</comment>
<dbReference type="GO" id="GO:0016747">
    <property type="term" value="F:acyltransferase activity, transferring groups other than amino-acyl groups"/>
    <property type="evidence" value="ECO:0007669"/>
    <property type="project" value="InterPro"/>
</dbReference>
<dbReference type="PANTHER" id="PTHR23028:SF53">
    <property type="entry name" value="ACYL_TRANSF_3 DOMAIN-CONTAINING PROTEIN"/>
    <property type="match status" value="1"/>
</dbReference>
<keyword evidence="1" id="KW-0472">Membrane</keyword>
<dbReference type="InterPro" id="IPR002656">
    <property type="entry name" value="Acyl_transf_3_dom"/>
</dbReference>
<dbReference type="InterPro" id="IPR050879">
    <property type="entry name" value="Acyltransferase_3"/>
</dbReference>
<feature type="transmembrane region" description="Helical" evidence="1">
    <location>
        <begin position="47"/>
        <end position="66"/>
    </location>
</feature>
<feature type="transmembrane region" description="Helical" evidence="1">
    <location>
        <begin position="141"/>
        <end position="158"/>
    </location>
</feature>